<evidence type="ECO:0000256" key="9">
    <source>
        <dbReference type="ARBA" id="ARBA00029447"/>
    </source>
</evidence>
<keyword evidence="8 10" id="KW-0807">Transducer</keyword>
<reference evidence="14 15" key="1">
    <citation type="submission" date="2020-03" db="EMBL/GenBank/DDBJ databases">
        <title>Alteromonas ponticola sp. nov., isolated from seawater.</title>
        <authorList>
            <person name="Yoon J.-H."/>
            <person name="Kim Y.-O."/>
        </authorList>
    </citation>
    <scope>NUCLEOTIDE SEQUENCE [LARGE SCALE GENOMIC DNA]</scope>
    <source>
        <strain evidence="14 15">MYP5</strain>
    </source>
</reference>
<dbReference type="Pfam" id="PF00672">
    <property type="entry name" value="HAMP"/>
    <property type="match status" value="1"/>
</dbReference>
<keyword evidence="6 11" id="KW-1133">Transmembrane helix</keyword>
<comment type="subcellular location">
    <subcellularLocation>
        <location evidence="1">Cell membrane</location>
        <topology evidence="1">Multi-pass membrane protein</topology>
    </subcellularLocation>
</comment>
<evidence type="ECO:0000313" key="14">
    <source>
        <dbReference type="EMBL" id="NMH59993.1"/>
    </source>
</evidence>
<evidence type="ECO:0000256" key="7">
    <source>
        <dbReference type="ARBA" id="ARBA00023136"/>
    </source>
</evidence>
<dbReference type="CDD" id="cd06225">
    <property type="entry name" value="HAMP"/>
    <property type="match status" value="1"/>
</dbReference>
<dbReference type="EMBL" id="JAATNW010000004">
    <property type="protein sequence ID" value="NMH59993.1"/>
    <property type="molecule type" value="Genomic_DNA"/>
</dbReference>
<evidence type="ECO:0000256" key="3">
    <source>
        <dbReference type="ARBA" id="ARBA00022481"/>
    </source>
</evidence>
<keyword evidence="5 11" id="KW-0812">Transmembrane</keyword>
<dbReference type="Pfam" id="PF00015">
    <property type="entry name" value="MCPsignal"/>
    <property type="match status" value="1"/>
</dbReference>
<sequence>MSLSIKQKFLFTLLIAVLLSCLLVSVVSQWIARDLVKQDVEQQLLPSKVKQIANRVEKEVGVMLTVAHSIATNPYMIEWSAAGANKAEEQKLVNYLHQLAEQNELAAASFVDRQTYNYWNQDGFLRKLKNDEFDGWFFAYKESGNPTSLSLYNEPGVGYRLFANYQQTNGRGMSGVAKAVDELLTIINRVKLAKSGFMYLVDAQGNIIAHPDTSLLGKRKLADVSDSATQTTLLTKADFNLANIEVEGQNLLMASAYIPEANWYVIAQVPEAELYSDLNDANLMVFIWAIVIAIIFAFVGRLLANNISRPLEKLADAFQELGRGEGDLSTRLAIPEQKETARLVEGFNKFIASLHATISTVAKTSTQLRGSAQEVAQKSHQTQDNSKLQRDHTIQVATALTQMGSTVTEVAQSASSAAEKATVANTTSEQGRQLTQEAVKSINRLSAQIEGVAKVIQSLDDHTSAIGGILDTIRGISEQTNLLALNAAIESARAGEHGRGFSVVADEVRTLAQRAASATDEIQVKIDMFQQDSREAVVQMKSSREQSSLVVQSAKALDEILQKIALEIDGINEINTQVAAATEEQTVVVEDINVNIHEISDTSEDTLKTASSLVIVSDKLDKLASELAAQVNRFKL</sequence>
<dbReference type="InterPro" id="IPR004089">
    <property type="entry name" value="MCPsignal_dom"/>
</dbReference>
<evidence type="ECO:0000259" key="12">
    <source>
        <dbReference type="PROSITE" id="PS50111"/>
    </source>
</evidence>
<dbReference type="SMART" id="SM00304">
    <property type="entry name" value="HAMP"/>
    <property type="match status" value="1"/>
</dbReference>
<dbReference type="Gene3D" id="1.10.287.950">
    <property type="entry name" value="Methyl-accepting chemotaxis protein"/>
    <property type="match status" value="1"/>
</dbReference>
<evidence type="ECO:0000256" key="11">
    <source>
        <dbReference type="SAM" id="Phobius"/>
    </source>
</evidence>
<dbReference type="PANTHER" id="PTHR32089">
    <property type="entry name" value="METHYL-ACCEPTING CHEMOTAXIS PROTEIN MCPB"/>
    <property type="match status" value="1"/>
</dbReference>
<dbReference type="InterPro" id="IPR003660">
    <property type="entry name" value="HAMP_dom"/>
</dbReference>
<evidence type="ECO:0000256" key="6">
    <source>
        <dbReference type="ARBA" id="ARBA00022989"/>
    </source>
</evidence>
<name>A0ABX1R2J9_9ALTE</name>
<evidence type="ECO:0000256" key="8">
    <source>
        <dbReference type="ARBA" id="ARBA00023224"/>
    </source>
</evidence>
<dbReference type="SMART" id="SM00283">
    <property type="entry name" value="MA"/>
    <property type="match status" value="1"/>
</dbReference>
<dbReference type="Pfam" id="PF02743">
    <property type="entry name" value="dCache_1"/>
    <property type="match status" value="1"/>
</dbReference>
<dbReference type="Proteomes" id="UP000709336">
    <property type="component" value="Unassembled WGS sequence"/>
</dbReference>
<evidence type="ECO:0000256" key="1">
    <source>
        <dbReference type="ARBA" id="ARBA00004651"/>
    </source>
</evidence>
<keyword evidence="7 11" id="KW-0472">Membrane</keyword>
<evidence type="ECO:0000256" key="2">
    <source>
        <dbReference type="ARBA" id="ARBA00022475"/>
    </source>
</evidence>
<keyword evidence="15" id="KW-1185">Reference proteome</keyword>
<accession>A0ABX1R2J9</accession>
<proteinExistence type="inferred from homology"/>
<protein>
    <submittedName>
        <fullName evidence="14">Methyl-accepting chemotaxis protein</fullName>
    </submittedName>
</protein>
<dbReference type="CDD" id="cd12912">
    <property type="entry name" value="PDC2_MCP_like"/>
    <property type="match status" value="1"/>
</dbReference>
<keyword evidence="3" id="KW-0488">Methylation</keyword>
<evidence type="ECO:0000256" key="4">
    <source>
        <dbReference type="ARBA" id="ARBA00022500"/>
    </source>
</evidence>
<gene>
    <name evidence="14" type="ORF">HCJ96_08195</name>
</gene>
<dbReference type="Gene3D" id="3.30.450.20">
    <property type="entry name" value="PAS domain"/>
    <property type="match status" value="1"/>
</dbReference>
<dbReference type="PROSITE" id="PS50111">
    <property type="entry name" value="CHEMOTAXIS_TRANSDUC_2"/>
    <property type="match status" value="1"/>
</dbReference>
<evidence type="ECO:0000256" key="10">
    <source>
        <dbReference type="PROSITE-ProRule" id="PRU00284"/>
    </source>
</evidence>
<dbReference type="InterPro" id="IPR033479">
    <property type="entry name" value="dCache_1"/>
</dbReference>
<feature type="domain" description="HAMP" evidence="13">
    <location>
        <begin position="305"/>
        <end position="359"/>
    </location>
</feature>
<feature type="domain" description="Methyl-accepting transducer" evidence="12">
    <location>
        <begin position="364"/>
        <end position="600"/>
    </location>
</feature>
<keyword evidence="2" id="KW-1003">Cell membrane</keyword>
<comment type="caution">
    <text evidence="14">The sequence shown here is derived from an EMBL/GenBank/DDBJ whole genome shotgun (WGS) entry which is preliminary data.</text>
</comment>
<evidence type="ECO:0000259" key="13">
    <source>
        <dbReference type="PROSITE" id="PS50885"/>
    </source>
</evidence>
<dbReference type="CDD" id="cd11386">
    <property type="entry name" value="MCP_signal"/>
    <property type="match status" value="1"/>
</dbReference>
<feature type="transmembrane region" description="Helical" evidence="11">
    <location>
        <begin position="283"/>
        <end position="304"/>
    </location>
</feature>
<evidence type="ECO:0000313" key="15">
    <source>
        <dbReference type="Proteomes" id="UP000709336"/>
    </source>
</evidence>
<dbReference type="PROSITE" id="PS51257">
    <property type="entry name" value="PROKAR_LIPOPROTEIN"/>
    <property type="match status" value="1"/>
</dbReference>
<evidence type="ECO:0000256" key="5">
    <source>
        <dbReference type="ARBA" id="ARBA00022692"/>
    </source>
</evidence>
<comment type="similarity">
    <text evidence="9">Belongs to the methyl-accepting chemotaxis (MCP) protein family.</text>
</comment>
<keyword evidence="4" id="KW-0145">Chemotaxis</keyword>
<organism evidence="14 15">
    <name type="scientific">Alteromonas ponticola</name>
    <dbReference type="NCBI Taxonomy" id="2720613"/>
    <lineage>
        <taxon>Bacteria</taxon>
        <taxon>Pseudomonadati</taxon>
        <taxon>Pseudomonadota</taxon>
        <taxon>Gammaproteobacteria</taxon>
        <taxon>Alteromonadales</taxon>
        <taxon>Alteromonadaceae</taxon>
        <taxon>Alteromonas/Salinimonas group</taxon>
        <taxon>Alteromonas</taxon>
    </lineage>
</organism>
<dbReference type="PROSITE" id="PS50885">
    <property type="entry name" value="HAMP"/>
    <property type="match status" value="1"/>
</dbReference>
<dbReference type="SUPFAM" id="SSF58104">
    <property type="entry name" value="Methyl-accepting chemotaxis protein (MCP) signaling domain"/>
    <property type="match status" value="1"/>
</dbReference>
<dbReference type="PANTHER" id="PTHR32089:SF39">
    <property type="entry name" value="METHYL-ACCEPTING CHEMOTAXIS PROTEIN HLYB"/>
    <property type="match status" value="1"/>
</dbReference>